<evidence type="ECO:0000313" key="3">
    <source>
        <dbReference type="Proteomes" id="UP000291404"/>
    </source>
</evidence>
<proteinExistence type="predicted"/>
<evidence type="ECO:0000313" key="2">
    <source>
        <dbReference type="EMBL" id="TBU06213.1"/>
    </source>
</evidence>
<dbReference type="VEuPathDB" id="MicrosporidiaDB:CWI36_0490p0010"/>
<keyword evidence="1" id="KW-0472">Membrane</keyword>
<name>A0A4Q9LE09_9MICR</name>
<feature type="transmembrane region" description="Helical" evidence="1">
    <location>
        <begin position="132"/>
        <end position="150"/>
    </location>
</feature>
<organism evidence="2 3">
    <name type="scientific">Hamiltosporidium magnivora</name>
    <dbReference type="NCBI Taxonomy" id="148818"/>
    <lineage>
        <taxon>Eukaryota</taxon>
        <taxon>Fungi</taxon>
        <taxon>Fungi incertae sedis</taxon>
        <taxon>Microsporidia</taxon>
        <taxon>Dubosqiidae</taxon>
        <taxon>Hamiltosporidium</taxon>
    </lineage>
</organism>
<feature type="transmembrane region" description="Helical" evidence="1">
    <location>
        <begin position="231"/>
        <end position="256"/>
    </location>
</feature>
<accession>A0A4Q9LE09</accession>
<dbReference type="EMBL" id="PITI01000490">
    <property type="protein sequence ID" value="TBU06213.1"/>
    <property type="molecule type" value="Genomic_DNA"/>
</dbReference>
<evidence type="ECO:0000256" key="1">
    <source>
        <dbReference type="SAM" id="Phobius"/>
    </source>
</evidence>
<protein>
    <submittedName>
        <fullName evidence="2">Uncharacterized protein</fullName>
    </submittedName>
</protein>
<feature type="transmembrane region" description="Helical" evidence="1">
    <location>
        <begin position="108"/>
        <end position="126"/>
    </location>
</feature>
<sequence>MIKYFWIGSAISSLIVRLLYLIQKYIMVASVKNKDINTEELDNEKSIEKYIKFEDNFYFKQIFYVFILYTFDYLKNIILETITHEILKKKYSSFVSPAKSRLKTLTDYAIRALGLSILSFIVIYLIEILESISMFKFAIFLIIFAIFYFFRMLVRALIKISITKTTKKLDDIELEKKIINTFNLIEPNYRLYENYGYEKHTTGKFIMLISLMTEFKYFYSSDMLQIKLENGTLPTVVIGTFYFLFIDVIISLWVLFVHIKRNMALTFVDSSLNKEGKGELFYNSLRVLTTKDGFYLDKLTIWVS</sequence>
<feature type="transmembrane region" description="Helical" evidence="1">
    <location>
        <begin position="6"/>
        <end position="22"/>
    </location>
</feature>
<comment type="caution">
    <text evidence="2">The sequence shown here is derived from an EMBL/GenBank/DDBJ whole genome shotgun (WGS) entry which is preliminary data.</text>
</comment>
<keyword evidence="3" id="KW-1185">Reference proteome</keyword>
<dbReference type="Proteomes" id="UP000291404">
    <property type="component" value="Unassembled WGS sequence"/>
</dbReference>
<gene>
    <name evidence="2" type="ORF">CWI36_0490p0010</name>
</gene>
<reference evidence="2 3" key="1">
    <citation type="submission" date="2017-12" db="EMBL/GenBank/DDBJ databases">
        <authorList>
            <person name="Pombert J.-F."/>
            <person name="Haag K.L."/>
            <person name="Ebert D."/>
        </authorList>
    </citation>
    <scope>NUCLEOTIDE SEQUENCE [LARGE SCALE GENOMIC DNA]</scope>
    <source>
        <strain evidence="2">BE-OM-2</strain>
    </source>
</reference>
<keyword evidence="1" id="KW-1133">Transmembrane helix</keyword>
<dbReference type="AlphaFoldDB" id="A0A4Q9LE09"/>
<keyword evidence="1" id="KW-0812">Transmembrane</keyword>
<dbReference type="VEuPathDB" id="MicrosporidiaDB:CWI39_0288p0010"/>